<dbReference type="InterPro" id="IPR044123">
    <property type="entry name" value="W2_eIF2B_epsilon"/>
</dbReference>
<evidence type="ECO:0000256" key="6">
    <source>
        <dbReference type="ARBA" id="ARBA00046432"/>
    </source>
</evidence>
<dbReference type="SUPFAM" id="SSF53448">
    <property type="entry name" value="Nucleotide-diphospho-sugar transferases"/>
    <property type="match status" value="1"/>
</dbReference>
<dbReference type="Gene3D" id="2.160.10.10">
    <property type="entry name" value="Hexapeptide repeat proteins"/>
    <property type="match status" value="1"/>
</dbReference>
<dbReference type="InterPro" id="IPR035543">
    <property type="entry name" value="eIF-2B_epsilon_N"/>
</dbReference>
<feature type="compositionally biased region" description="Low complexity" evidence="7">
    <location>
        <begin position="946"/>
        <end position="958"/>
    </location>
</feature>
<comment type="subunit">
    <text evidence="6">Component of the translation initiation factor 2B (eIF2B) complex which is a heterodecamer of two sets of five different subunits: alpha, beta, gamma, delta and epsilon. Subunits alpha, beta and delta comprise a regulatory subcomplex and subunits epsilon and gamma comprise a catalytic subcomplex. Within the complex, the hexameric regulatory complex resides at the center, with the two heterodimeric catalytic subcomplexes bound on opposite sides.</text>
</comment>
<dbReference type="GO" id="GO:0003743">
    <property type="term" value="F:translation initiation factor activity"/>
    <property type="evidence" value="ECO:0007669"/>
    <property type="project" value="UniProtKB-KW"/>
</dbReference>
<evidence type="ECO:0000256" key="1">
    <source>
        <dbReference type="ARBA" id="ARBA00004514"/>
    </source>
</evidence>
<dbReference type="PROSITE" id="PS51363">
    <property type="entry name" value="W2"/>
    <property type="match status" value="1"/>
</dbReference>
<dbReference type="Pfam" id="PF02020">
    <property type="entry name" value="W2"/>
    <property type="match status" value="1"/>
</dbReference>
<evidence type="ECO:0000256" key="5">
    <source>
        <dbReference type="ARBA" id="ARBA00044345"/>
    </source>
</evidence>
<feature type="region of interest" description="Disordered" evidence="7">
    <location>
        <begin position="718"/>
        <end position="992"/>
    </location>
</feature>
<evidence type="ECO:0000256" key="7">
    <source>
        <dbReference type="SAM" id="MobiDB-lite"/>
    </source>
</evidence>
<proteinExistence type="inferred from homology"/>
<feature type="domain" description="W2" evidence="8">
    <location>
        <begin position="553"/>
        <end position="728"/>
    </location>
</feature>
<reference evidence="9" key="1">
    <citation type="submission" date="2014-09" db="EMBL/GenBank/DDBJ databases">
        <title>Genome sequence of the luminous mushroom Mycena chlorophos for searching fungal bioluminescence genes.</title>
        <authorList>
            <person name="Tanaka Y."/>
            <person name="Kasuga D."/>
            <person name="Oba Y."/>
            <person name="Hase S."/>
            <person name="Sato K."/>
            <person name="Oba Y."/>
            <person name="Sakakibara Y."/>
        </authorList>
    </citation>
    <scope>NUCLEOTIDE SEQUENCE</scope>
</reference>
<feature type="compositionally biased region" description="Acidic residues" evidence="7">
    <location>
        <begin position="439"/>
        <end position="450"/>
    </location>
</feature>
<keyword evidence="9" id="KW-0396">Initiation factor</keyword>
<feature type="compositionally biased region" description="Acidic residues" evidence="7">
    <location>
        <begin position="502"/>
        <end position="528"/>
    </location>
</feature>
<dbReference type="Pfam" id="PF00483">
    <property type="entry name" value="NTP_transferase"/>
    <property type="match status" value="1"/>
</dbReference>
<feature type="region of interest" description="Disordered" evidence="7">
    <location>
        <begin position="429"/>
        <end position="463"/>
    </location>
</feature>
<dbReference type="InterPro" id="IPR029044">
    <property type="entry name" value="Nucleotide-diphossugar_trans"/>
</dbReference>
<dbReference type="Gene3D" id="3.90.550.10">
    <property type="entry name" value="Spore Coat Polysaccharide Biosynthesis Protein SpsA, Chain A"/>
    <property type="match status" value="1"/>
</dbReference>
<feature type="compositionally biased region" description="Acidic residues" evidence="7">
    <location>
        <begin position="720"/>
        <end position="731"/>
    </location>
</feature>
<feature type="compositionally biased region" description="Acidic residues" evidence="7">
    <location>
        <begin position="745"/>
        <end position="763"/>
    </location>
</feature>
<dbReference type="PANTHER" id="PTHR45887:SF1">
    <property type="entry name" value="TRANSLATION INITIATION FACTOR EIF-2B SUBUNIT EPSILON"/>
    <property type="match status" value="1"/>
</dbReference>
<dbReference type="CDD" id="cd11558">
    <property type="entry name" value="W2_eIF2B_epsilon"/>
    <property type="match status" value="1"/>
</dbReference>
<dbReference type="InterPro" id="IPR016024">
    <property type="entry name" value="ARM-type_fold"/>
</dbReference>
<dbReference type="CDD" id="cd04197">
    <property type="entry name" value="eIF-2B_epsilon_N"/>
    <property type="match status" value="1"/>
</dbReference>
<protein>
    <recommendedName>
        <fullName evidence="4">Translation initiation factor eIF2B subunit epsilon</fullName>
    </recommendedName>
    <alternativeName>
        <fullName evidence="5">eIF2B GDP-GTP exchange factor subunit epsilon</fullName>
    </alternativeName>
</protein>
<feature type="compositionally biased region" description="Acidic residues" evidence="7">
    <location>
        <begin position="784"/>
        <end position="795"/>
    </location>
</feature>
<dbReference type="InterPro" id="IPR051956">
    <property type="entry name" value="eIF2B_epsilon"/>
</dbReference>
<dbReference type="PANTHER" id="PTHR45887">
    <property type="entry name" value="TRANSLATION INITIATION FACTOR EIF-2B SUBUNIT EPSILON"/>
    <property type="match status" value="1"/>
</dbReference>
<dbReference type="SUPFAM" id="SSF48371">
    <property type="entry name" value="ARM repeat"/>
    <property type="match status" value="1"/>
</dbReference>
<feature type="compositionally biased region" description="Acidic residues" evidence="7">
    <location>
        <begin position="809"/>
        <end position="823"/>
    </location>
</feature>
<dbReference type="Gene3D" id="1.25.40.180">
    <property type="match status" value="1"/>
</dbReference>
<keyword evidence="9" id="KW-0648">Protein biosynthesis</keyword>
<dbReference type="Proteomes" id="UP000815677">
    <property type="component" value="Unassembled WGS sequence"/>
</dbReference>
<dbReference type="Pfam" id="PF25084">
    <property type="entry name" value="LbH_EIF2B"/>
    <property type="match status" value="1"/>
</dbReference>
<dbReference type="InterPro" id="IPR056764">
    <property type="entry name" value="LbH_EIF2B3/5"/>
</dbReference>
<comment type="similarity">
    <text evidence="2">Belongs to the eIF-2B gamma/epsilon subunits family.</text>
</comment>
<dbReference type="InterPro" id="IPR003307">
    <property type="entry name" value="W2_domain"/>
</dbReference>
<organism evidence="9 10">
    <name type="scientific">Mycena chlorophos</name>
    <name type="common">Agaric fungus</name>
    <name type="synonym">Agaricus chlorophos</name>
    <dbReference type="NCBI Taxonomy" id="658473"/>
    <lineage>
        <taxon>Eukaryota</taxon>
        <taxon>Fungi</taxon>
        <taxon>Dikarya</taxon>
        <taxon>Basidiomycota</taxon>
        <taxon>Agaricomycotina</taxon>
        <taxon>Agaricomycetes</taxon>
        <taxon>Agaricomycetidae</taxon>
        <taxon>Agaricales</taxon>
        <taxon>Marasmiineae</taxon>
        <taxon>Mycenaceae</taxon>
        <taxon>Mycena</taxon>
    </lineage>
</organism>
<evidence type="ECO:0000256" key="3">
    <source>
        <dbReference type="ARBA" id="ARBA00022490"/>
    </source>
</evidence>
<feature type="compositionally biased region" description="Acidic residues" evidence="7">
    <location>
        <begin position="889"/>
        <end position="915"/>
    </location>
</feature>
<feature type="compositionally biased region" description="Acidic residues" evidence="7">
    <location>
        <begin position="972"/>
        <end position="992"/>
    </location>
</feature>
<evidence type="ECO:0000256" key="2">
    <source>
        <dbReference type="ARBA" id="ARBA00007878"/>
    </source>
</evidence>
<feature type="compositionally biased region" description="Pro residues" evidence="7">
    <location>
        <begin position="872"/>
        <end position="884"/>
    </location>
</feature>
<name>A0ABQ0L7T4_MYCCL</name>
<keyword evidence="10" id="KW-1185">Reference proteome</keyword>
<evidence type="ECO:0000313" key="9">
    <source>
        <dbReference type="EMBL" id="GAT47225.1"/>
    </source>
</evidence>
<gene>
    <name evidence="9" type="ORF">MCHLO_04693</name>
</gene>
<evidence type="ECO:0000256" key="4">
    <source>
        <dbReference type="ARBA" id="ARBA00044144"/>
    </source>
</evidence>
<feature type="compositionally biased region" description="Low complexity" evidence="7">
    <location>
        <begin position="853"/>
        <end position="871"/>
    </location>
</feature>
<dbReference type="EMBL" id="DF843209">
    <property type="protein sequence ID" value="GAT47225.1"/>
    <property type="molecule type" value="Genomic_DNA"/>
</dbReference>
<comment type="subcellular location">
    <subcellularLocation>
        <location evidence="1">Cytoplasm</location>
        <location evidence="1">Cytosol</location>
    </subcellularLocation>
</comment>
<sequence length="992" mass="107540">MAPKAAAAKEKLIDDEEEVLQAVILADSFDKRFRPLTTNTPRCLLPICNAPLLDWTFESLALAGVQEIFVVCRSHAPKVEQAIRDSKWSRPGSGIKIVPILTAKETFSAGDAIRDVFIREIITNDFVLVMGDLVSNIRIDDVVRVHKERRKTNKDAIMTMVVKESGENHRTRTIGDSSVFVLDAATSECLHYQHVTGHPATRKTRIPREVLEGHPEIEIRNDLIDCSIDVCAVEVLSLFQDNFDWSDLRKDFVHGVLTSDLLMKNIHCYVAQHGYAARVKDTKSYDSISKDILSRWTFPLVPDDNHPGGHIYQHSRGNKYVAAQVSLARTSKIGNNTLIADGTKILDDAQVLGSVIGRNCVIGSGSIIEGAYVFDGTVIGAGCVVRRSIIGAGVTVKDQTTIERGCIVGDGVAVGPSAAVLPFERLSKRRGAASQKSEGEEEDSDIEDIEANSPGDSGSALGKQSNAVIWPQGPAEDDDDDAIAEHRNLRLRRIADTGSDLEFSDDDESAPISDDESDSDEDASDDDMLASSENDGYDDMEPQTPIIPGTSNMMQEEEFQSEVKQSLQRAFSEGHTVDNAAVELKTLRMASNVPLERVREAVIAEIVEAIPIVSTGAAAQRKAISGIVGRWGQLVNTIGGVDAIQTLEALQMHCAASDRFPLFVQILAEFYQRDIVDFDDLQTWHASAAAKGEGLPAGPVAENVKRCWAVAAQLIQHLDESDEEEESEEEESSKPPEPTPTKQESEEEEEDDESEEESDESEEEHAQAATKTASAVRTAVVTPESDESSEEEDEAQPSRDATKDVAQSESEEEESDSEDDDEHDSTQVVAKVVTQQPEVSGPTAVKAVPVPPSKADSAPPASAAVPVKAPSPSRPTLPAKPPPNIAESESSEEEEEDEDENDDEEEEESEEDESADEHPQKSQPAAVPRPNIPATKAPPVQSSSGAVPTPVTKKPPAVSLSPSGAKPKQESESEEEESDGSEESEDEASESE</sequence>
<accession>A0ABQ0L7T4</accession>
<keyword evidence="3" id="KW-0963">Cytoplasm</keyword>
<evidence type="ECO:0000259" key="8">
    <source>
        <dbReference type="PROSITE" id="PS51363"/>
    </source>
</evidence>
<feature type="region of interest" description="Disordered" evidence="7">
    <location>
        <begin position="500"/>
        <end position="545"/>
    </location>
</feature>
<dbReference type="InterPro" id="IPR005835">
    <property type="entry name" value="NTP_transferase_dom"/>
</dbReference>
<evidence type="ECO:0000313" key="10">
    <source>
        <dbReference type="Proteomes" id="UP000815677"/>
    </source>
</evidence>